<feature type="transmembrane region" description="Helical" evidence="6">
    <location>
        <begin position="30"/>
        <end position="49"/>
    </location>
</feature>
<accession>A0ABR7NT23</accession>
<feature type="transmembrane region" description="Helical" evidence="6">
    <location>
        <begin position="56"/>
        <end position="75"/>
    </location>
</feature>
<protein>
    <submittedName>
        <fullName evidence="7">CidA/LrgA family protein</fullName>
    </submittedName>
</protein>
<keyword evidence="3 6" id="KW-0812">Transmembrane</keyword>
<gene>
    <name evidence="7" type="ORF">H8708_08520</name>
</gene>
<feature type="transmembrane region" description="Helical" evidence="6">
    <location>
        <begin position="7"/>
        <end position="24"/>
    </location>
</feature>
<sequence length="119" mass="13194">MKYLKEIAIIFGITMIGELLNQWIPFPVPAGVYGLFILLGLLCSGAVKLQDVQATGNLLLDLMPLMFIPSAVGLIEKFDELKAILVPFFVITVVSTLVVMTVTGKSAEWIIRRQKKEEN</sequence>
<keyword evidence="8" id="KW-1185">Reference proteome</keyword>
<proteinExistence type="predicted"/>
<comment type="caution">
    <text evidence="7">The sequence shown here is derived from an EMBL/GenBank/DDBJ whole genome shotgun (WGS) entry which is preliminary data.</text>
</comment>
<evidence type="ECO:0000313" key="7">
    <source>
        <dbReference type="EMBL" id="MBC8599268.1"/>
    </source>
</evidence>
<dbReference type="RefSeq" id="WP_262427566.1">
    <property type="nucleotide sequence ID" value="NZ_JACRTJ010000018.1"/>
</dbReference>
<evidence type="ECO:0000256" key="3">
    <source>
        <dbReference type="ARBA" id="ARBA00022692"/>
    </source>
</evidence>
<dbReference type="Proteomes" id="UP000647491">
    <property type="component" value="Unassembled WGS sequence"/>
</dbReference>
<dbReference type="EMBL" id="JACRTJ010000018">
    <property type="protein sequence ID" value="MBC8599268.1"/>
    <property type="molecule type" value="Genomic_DNA"/>
</dbReference>
<evidence type="ECO:0000313" key="8">
    <source>
        <dbReference type="Proteomes" id="UP000647491"/>
    </source>
</evidence>
<evidence type="ECO:0000256" key="1">
    <source>
        <dbReference type="ARBA" id="ARBA00004651"/>
    </source>
</evidence>
<dbReference type="PANTHER" id="PTHR33931:SF2">
    <property type="entry name" value="HOLIN-LIKE PROTEIN CIDA"/>
    <property type="match status" value="1"/>
</dbReference>
<dbReference type="Pfam" id="PF03788">
    <property type="entry name" value="LrgA"/>
    <property type="match status" value="1"/>
</dbReference>
<feature type="transmembrane region" description="Helical" evidence="6">
    <location>
        <begin position="81"/>
        <end position="103"/>
    </location>
</feature>
<keyword evidence="2" id="KW-1003">Cell membrane</keyword>
<keyword evidence="4 6" id="KW-1133">Transmembrane helix</keyword>
<organism evidence="7 8">
    <name type="scientific">Enterocloster hominis</name>
    <name type="common">ex Liu et al. 2021</name>
    <dbReference type="NCBI Taxonomy" id="2763663"/>
    <lineage>
        <taxon>Bacteria</taxon>
        <taxon>Bacillati</taxon>
        <taxon>Bacillota</taxon>
        <taxon>Clostridia</taxon>
        <taxon>Lachnospirales</taxon>
        <taxon>Lachnospiraceae</taxon>
        <taxon>Enterocloster</taxon>
    </lineage>
</organism>
<evidence type="ECO:0000256" key="6">
    <source>
        <dbReference type="SAM" id="Phobius"/>
    </source>
</evidence>
<comment type="subcellular location">
    <subcellularLocation>
        <location evidence="1">Cell membrane</location>
        <topology evidence="1">Multi-pass membrane protein</topology>
    </subcellularLocation>
</comment>
<dbReference type="PANTHER" id="PTHR33931">
    <property type="entry name" value="HOLIN-LIKE PROTEIN CIDA-RELATED"/>
    <property type="match status" value="1"/>
</dbReference>
<evidence type="ECO:0000256" key="2">
    <source>
        <dbReference type="ARBA" id="ARBA00022475"/>
    </source>
</evidence>
<keyword evidence="5 6" id="KW-0472">Membrane</keyword>
<evidence type="ECO:0000256" key="4">
    <source>
        <dbReference type="ARBA" id="ARBA00022989"/>
    </source>
</evidence>
<name>A0ABR7NT23_9FIRM</name>
<reference evidence="7 8" key="1">
    <citation type="submission" date="2020-08" db="EMBL/GenBank/DDBJ databases">
        <title>Genome public.</title>
        <authorList>
            <person name="Liu C."/>
            <person name="Sun Q."/>
        </authorList>
    </citation>
    <scope>NUCLEOTIDE SEQUENCE [LARGE SCALE GENOMIC DNA]</scope>
    <source>
        <strain evidence="7 8">BX10</strain>
    </source>
</reference>
<evidence type="ECO:0000256" key="5">
    <source>
        <dbReference type="ARBA" id="ARBA00023136"/>
    </source>
</evidence>
<dbReference type="InterPro" id="IPR005538">
    <property type="entry name" value="LrgA/CidA"/>
</dbReference>